<dbReference type="PANTHER" id="PTHR24269:SF16">
    <property type="entry name" value="PROTEIN SLG1"/>
    <property type="match status" value="1"/>
</dbReference>
<accession>A0A1B9I8R0</accession>
<keyword evidence="11" id="KW-1185">Reference proteome</keyword>
<protein>
    <recommendedName>
        <fullName evidence="8">WSC domain-containing protein</fullName>
    </recommendedName>
</protein>
<dbReference type="EMBL" id="KI894008">
    <property type="protein sequence ID" value="OCF51982.1"/>
    <property type="molecule type" value="Genomic_DNA"/>
</dbReference>
<dbReference type="Proteomes" id="UP000094020">
    <property type="component" value="Chromosome 4"/>
</dbReference>
<gene>
    <name evidence="9" type="ORF">I206_01266</name>
    <name evidence="10" type="ORF">I206_103733</name>
</gene>
<dbReference type="KEGG" id="kpin:30169635"/>
<reference evidence="10" key="2">
    <citation type="submission" date="2013-07" db="EMBL/GenBank/DDBJ databases">
        <authorList>
            <consortium name="The Broad Institute Genome Sequencing Platform"/>
            <person name="Cuomo C."/>
            <person name="Litvintseva A."/>
            <person name="Chen Y."/>
            <person name="Heitman J."/>
            <person name="Sun S."/>
            <person name="Springer D."/>
            <person name="Dromer F."/>
            <person name="Young S.K."/>
            <person name="Zeng Q."/>
            <person name="Gargeya S."/>
            <person name="Fitzgerald M."/>
            <person name="Abouelleil A."/>
            <person name="Alvarado L."/>
            <person name="Berlin A.M."/>
            <person name="Chapman S.B."/>
            <person name="Dewar J."/>
            <person name="Goldberg J."/>
            <person name="Griggs A."/>
            <person name="Gujja S."/>
            <person name="Hansen M."/>
            <person name="Howarth C."/>
            <person name="Imamovic A."/>
            <person name="Larimer J."/>
            <person name="McCowan C."/>
            <person name="Murphy C."/>
            <person name="Pearson M."/>
            <person name="Priest M."/>
            <person name="Roberts A."/>
            <person name="Saif S."/>
            <person name="Shea T."/>
            <person name="Sykes S."/>
            <person name="Wortman J."/>
            <person name="Nusbaum C."/>
            <person name="Birren B."/>
        </authorList>
    </citation>
    <scope>NUCLEOTIDE SEQUENCE</scope>
    <source>
        <strain evidence="10">CBS 10737</strain>
    </source>
</reference>
<dbReference type="GeneID" id="30169635"/>
<organism evidence="9">
    <name type="scientific">Kwoniella pini CBS 10737</name>
    <dbReference type="NCBI Taxonomy" id="1296096"/>
    <lineage>
        <taxon>Eukaryota</taxon>
        <taxon>Fungi</taxon>
        <taxon>Dikarya</taxon>
        <taxon>Basidiomycota</taxon>
        <taxon>Agaricomycotina</taxon>
        <taxon>Tremellomycetes</taxon>
        <taxon>Tremellales</taxon>
        <taxon>Cryptococcaceae</taxon>
        <taxon>Kwoniella</taxon>
    </lineage>
</organism>
<sequence length="413" mass="40985">MVSISSLTSIVAALAFIGSASAVPVTAVVSSSSSAAASSSVASSSASSAAPSSAAASSSAPVPSSSAASSSAAASSVSSAKASSTSSAAAVQSSAAWTIPTGWAVAPSACIAEGTSGRALSWVTTSSSSMTVEKCLAYCDNYNMPLAGLEFSGECYCGNVLGNGASLNAKSDQCIMNCNGDSGRKCGGPAAVSLYVSTKDNAATLSSDYTSTTITLPSGWSSTGCYKEGKTGRALDGWSYSGVINTATCINYCKTKGYSMAGLEYGGECYCDNAFRNGAGDTATTCNMPCSGAPGENCGGSGVLQVYTNPSLAPSATTVNGYSKQGCLVEVAGRALTGASFTSDSMTVDTCTTYCKSSGFSNAAVEYGKECYCGNSLANGASLSNYSTQCTMTCAGNKKQNCGGPNALVLYSM</sequence>
<feature type="domain" description="WSC" evidence="8">
    <location>
        <begin position="321"/>
        <end position="413"/>
    </location>
</feature>
<feature type="domain" description="WSC" evidence="8">
    <location>
        <begin position="219"/>
        <end position="310"/>
    </location>
</feature>
<dbReference type="OrthoDB" id="5985073at2759"/>
<keyword evidence="2" id="KW-0812">Transmembrane</keyword>
<evidence type="ECO:0000313" key="10">
    <source>
        <dbReference type="EMBL" id="WWC69790.1"/>
    </source>
</evidence>
<evidence type="ECO:0000256" key="1">
    <source>
        <dbReference type="ARBA" id="ARBA00004167"/>
    </source>
</evidence>
<evidence type="ECO:0000259" key="8">
    <source>
        <dbReference type="PROSITE" id="PS51212"/>
    </source>
</evidence>
<keyword evidence="3 7" id="KW-0732">Signal</keyword>
<evidence type="ECO:0000256" key="6">
    <source>
        <dbReference type="ARBA" id="ARBA00023180"/>
    </source>
</evidence>
<keyword evidence="6" id="KW-0325">Glycoprotein</keyword>
<reference evidence="9" key="1">
    <citation type="submission" date="2013-07" db="EMBL/GenBank/DDBJ databases">
        <title>The Genome Sequence of Cryptococcus pinus CBS10737.</title>
        <authorList>
            <consortium name="The Broad Institute Genome Sequencing Platform"/>
            <person name="Cuomo C."/>
            <person name="Litvintseva A."/>
            <person name="Chen Y."/>
            <person name="Heitman J."/>
            <person name="Sun S."/>
            <person name="Springer D."/>
            <person name="Dromer F."/>
            <person name="Young S.K."/>
            <person name="Zeng Q."/>
            <person name="Gargeya S."/>
            <person name="Fitzgerald M."/>
            <person name="Abouelleil A."/>
            <person name="Alvarado L."/>
            <person name="Berlin A.M."/>
            <person name="Chapman S.B."/>
            <person name="Dewar J."/>
            <person name="Goldberg J."/>
            <person name="Griggs A."/>
            <person name="Gujja S."/>
            <person name="Hansen M."/>
            <person name="Howarth C."/>
            <person name="Imamovic A."/>
            <person name="Larimer J."/>
            <person name="McCowan C."/>
            <person name="Murphy C."/>
            <person name="Pearson M."/>
            <person name="Priest M."/>
            <person name="Roberts A."/>
            <person name="Saif S."/>
            <person name="Shea T."/>
            <person name="Sykes S."/>
            <person name="Wortman J."/>
            <person name="Nusbaum C."/>
            <person name="Birren B."/>
        </authorList>
    </citation>
    <scope>NUCLEOTIDE SEQUENCE [LARGE SCALE GENOMIC DNA]</scope>
    <source>
        <strain evidence="9">CBS 10737</strain>
    </source>
</reference>
<evidence type="ECO:0000256" key="2">
    <source>
        <dbReference type="ARBA" id="ARBA00022692"/>
    </source>
</evidence>
<dbReference type="EMBL" id="CP144522">
    <property type="protein sequence ID" value="WWC69790.1"/>
    <property type="molecule type" value="Genomic_DNA"/>
</dbReference>
<dbReference type="Pfam" id="PF01822">
    <property type="entry name" value="WSC"/>
    <property type="match status" value="3"/>
</dbReference>
<evidence type="ECO:0000256" key="7">
    <source>
        <dbReference type="SAM" id="SignalP"/>
    </source>
</evidence>
<dbReference type="STRING" id="1296096.A0A1B9I8R0"/>
<feature type="domain" description="WSC" evidence="8">
    <location>
        <begin position="104"/>
        <end position="198"/>
    </location>
</feature>
<evidence type="ECO:0000313" key="11">
    <source>
        <dbReference type="Proteomes" id="UP000094020"/>
    </source>
</evidence>
<keyword evidence="4" id="KW-1133">Transmembrane helix</keyword>
<reference evidence="9" key="3">
    <citation type="submission" date="2016-07" db="EMBL/GenBank/DDBJ databases">
        <title>Evolution of pathogenesis and genome organization in the Tremellales.</title>
        <authorList>
            <person name="Cuomo C."/>
            <person name="Litvintseva A."/>
            <person name="Heitman J."/>
            <person name="Chen Y."/>
            <person name="Sun S."/>
            <person name="Springer D."/>
            <person name="Dromer F."/>
            <person name="Young S."/>
            <person name="Zeng Q."/>
            <person name="Chapman S."/>
            <person name="Gujja S."/>
            <person name="Saif S."/>
            <person name="Birren B."/>
        </authorList>
    </citation>
    <scope>NUCLEOTIDE SEQUENCE</scope>
    <source>
        <strain evidence="9">CBS 10737</strain>
    </source>
</reference>
<feature type="chain" id="PRO_5008628437" description="WSC domain-containing protein" evidence="7">
    <location>
        <begin position="23"/>
        <end position="413"/>
    </location>
</feature>
<evidence type="ECO:0000313" key="9">
    <source>
        <dbReference type="EMBL" id="OCF51982.1"/>
    </source>
</evidence>
<dbReference type="AlphaFoldDB" id="A0A1B9I8R0"/>
<dbReference type="SMART" id="SM00321">
    <property type="entry name" value="WSC"/>
    <property type="match status" value="3"/>
</dbReference>
<dbReference type="InterPro" id="IPR051836">
    <property type="entry name" value="Kremen_rcpt"/>
</dbReference>
<dbReference type="GO" id="GO:0005886">
    <property type="term" value="C:plasma membrane"/>
    <property type="evidence" value="ECO:0007669"/>
    <property type="project" value="TreeGrafter"/>
</dbReference>
<evidence type="ECO:0000256" key="5">
    <source>
        <dbReference type="ARBA" id="ARBA00023136"/>
    </source>
</evidence>
<feature type="signal peptide" evidence="7">
    <location>
        <begin position="1"/>
        <end position="22"/>
    </location>
</feature>
<evidence type="ECO:0000256" key="3">
    <source>
        <dbReference type="ARBA" id="ARBA00022729"/>
    </source>
</evidence>
<dbReference type="PROSITE" id="PS51212">
    <property type="entry name" value="WSC"/>
    <property type="match status" value="3"/>
</dbReference>
<evidence type="ECO:0000256" key="4">
    <source>
        <dbReference type="ARBA" id="ARBA00022989"/>
    </source>
</evidence>
<dbReference type="PANTHER" id="PTHR24269">
    <property type="entry name" value="KREMEN PROTEIN"/>
    <property type="match status" value="1"/>
</dbReference>
<name>A0A1B9I8R0_9TREE</name>
<proteinExistence type="predicted"/>
<dbReference type="RefSeq" id="XP_019013201.1">
    <property type="nucleotide sequence ID" value="XM_019153040.1"/>
</dbReference>
<reference evidence="10" key="4">
    <citation type="submission" date="2024-02" db="EMBL/GenBank/DDBJ databases">
        <title>Comparative genomics of Cryptococcus and Kwoniella reveals pathogenesis evolution and contrasting modes of karyotype evolution via chromosome fusion or intercentromeric recombination.</title>
        <authorList>
            <person name="Coelho M.A."/>
            <person name="David-Palma M."/>
            <person name="Shea T."/>
            <person name="Bowers K."/>
            <person name="McGinley-Smith S."/>
            <person name="Mohammad A.W."/>
            <person name="Gnirke A."/>
            <person name="Yurkov A.M."/>
            <person name="Nowrousian M."/>
            <person name="Sun S."/>
            <person name="Cuomo C.A."/>
            <person name="Heitman J."/>
        </authorList>
    </citation>
    <scope>NUCLEOTIDE SEQUENCE</scope>
    <source>
        <strain evidence="10">CBS 10737</strain>
    </source>
</reference>
<comment type="subcellular location">
    <subcellularLocation>
        <location evidence="1">Membrane</location>
        <topology evidence="1">Single-pass membrane protein</topology>
    </subcellularLocation>
</comment>
<dbReference type="InterPro" id="IPR002889">
    <property type="entry name" value="WSC_carb-bd"/>
</dbReference>
<keyword evidence="5" id="KW-0472">Membrane</keyword>